<comment type="caution">
    <text evidence="2">The sequence shown here is derived from an EMBL/GenBank/DDBJ whole genome shotgun (WGS) entry which is preliminary data.</text>
</comment>
<gene>
    <name evidence="2" type="ORF">IAA97_08345</name>
</gene>
<feature type="domain" description="HTH cro/C1-type" evidence="1">
    <location>
        <begin position="23"/>
        <end position="75"/>
    </location>
</feature>
<dbReference type="Gene3D" id="1.10.260.40">
    <property type="entry name" value="lambda repressor-like DNA-binding domains"/>
    <property type="match status" value="1"/>
</dbReference>
<dbReference type="Proteomes" id="UP000823615">
    <property type="component" value="Unassembled WGS sequence"/>
</dbReference>
<dbReference type="InterPro" id="IPR010982">
    <property type="entry name" value="Lambda_DNA-bd_dom_sf"/>
</dbReference>
<sequence length="97" mass="11277">MINLDEFGMMPIEIQKEIARKEKERRKQKGITQEEMAQRAGLSLSSLRRFEQTGEISFASLVRIGAVLDDEKAFLNLFEPQEYKSMKELLDAKRRKG</sequence>
<organism evidence="2 3">
    <name type="scientific">Candidatus Ornithospirochaeta stercoripullorum</name>
    <dbReference type="NCBI Taxonomy" id="2840899"/>
    <lineage>
        <taxon>Bacteria</taxon>
        <taxon>Pseudomonadati</taxon>
        <taxon>Spirochaetota</taxon>
        <taxon>Spirochaetia</taxon>
        <taxon>Spirochaetales</taxon>
        <taxon>Spirochaetaceae</taxon>
        <taxon>Spirochaetaceae incertae sedis</taxon>
        <taxon>Candidatus Ornithospirochaeta</taxon>
    </lineage>
</organism>
<protein>
    <submittedName>
        <fullName evidence="2">Helix-turn-helix transcriptional regulator</fullName>
    </submittedName>
</protein>
<evidence type="ECO:0000313" key="3">
    <source>
        <dbReference type="Proteomes" id="UP000823615"/>
    </source>
</evidence>
<proteinExistence type="predicted"/>
<dbReference type="InterPro" id="IPR001387">
    <property type="entry name" value="Cro/C1-type_HTH"/>
</dbReference>
<dbReference type="SUPFAM" id="SSF47413">
    <property type="entry name" value="lambda repressor-like DNA-binding domains"/>
    <property type="match status" value="1"/>
</dbReference>
<name>A0A9D9H6I2_9SPIO</name>
<dbReference type="CDD" id="cd00093">
    <property type="entry name" value="HTH_XRE"/>
    <property type="match status" value="1"/>
</dbReference>
<dbReference type="GO" id="GO:0003677">
    <property type="term" value="F:DNA binding"/>
    <property type="evidence" value="ECO:0007669"/>
    <property type="project" value="InterPro"/>
</dbReference>
<reference evidence="2" key="1">
    <citation type="submission" date="2020-10" db="EMBL/GenBank/DDBJ databases">
        <authorList>
            <person name="Gilroy R."/>
        </authorList>
    </citation>
    <scope>NUCLEOTIDE SEQUENCE</scope>
    <source>
        <strain evidence="2">7293</strain>
    </source>
</reference>
<evidence type="ECO:0000259" key="1">
    <source>
        <dbReference type="PROSITE" id="PS50943"/>
    </source>
</evidence>
<dbReference type="PROSITE" id="PS50943">
    <property type="entry name" value="HTH_CROC1"/>
    <property type="match status" value="1"/>
</dbReference>
<accession>A0A9D9H6I2</accession>
<evidence type="ECO:0000313" key="2">
    <source>
        <dbReference type="EMBL" id="MBO8436972.1"/>
    </source>
</evidence>
<dbReference type="EMBL" id="JADIMT010000095">
    <property type="protein sequence ID" value="MBO8436972.1"/>
    <property type="molecule type" value="Genomic_DNA"/>
</dbReference>
<dbReference type="Pfam" id="PF01381">
    <property type="entry name" value="HTH_3"/>
    <property type="match status" value="1"/>
</dbReference>
<reference evidence="2" key="2">
    <citation type="journal article" date="2021" name="PeerJ">
        <title>Extensive microbial diversity within the chicken gut microbiome revealed by metagenomics and culture.</title>
        <authorList>
            <person name="Gilroy R."/>
            <person name="Ravi A."/>
            <person name="Getino M."/>
            <person name="Pursley I."/>
            <person name="Horton D.L."/>
            <person name="Alikhan N.F."/>
            <person name="Baker D."/>
            <person name="Gharbi K."/>
            <person name="Hall N."/>
            <person name="Watson M."/>
            <person name="Adriaenssens E.M."/>
            <person name="Foster-Nyarko E."/>
            <person name="Jarju S."/>
            <person name="Secka A."/>
            <person name="Antonio M."/>
            <person name="Oren A."/>
            <person name="Chaudhuri R.R."/>
            <person name="La Ragione R."/>
            <person name="Hildebrand F."/>
            <person name="Pallen M.J."/>
        </authorList>
    </citation>
    <scope>NUCLEOTIDE SEQUENCE</scope>
    <source>
        <strain evidence="2">7293</strain>
    </source>
</reference>
<dbReference type="AlphaFoldDB" id="A0A9D9H6I2"/>